<evidence type="ECO:0000256" key="1">
    <source>
        <dbReference type="ARBA" id="ARBA00004651"/>
    </source>
</evidence>
<evidence type="ECO:0000256" key="4">
    <source>
        <dbReference type="ARBA" id="ARBA00022475"/>
    </source>
</evidence>
<comment type="subcellular location">
    <subcellularLocation>
        <location evidence="1">Cell membrane</location>
        <topology evidence="1">Multi-pass membrane protein</topology>
    </subcellularLocation>
</comment>
<comment type="similarity">
    <text evidence="2">Belongs to the ABC-2 integral membrane protein family.</text>
</comment>
<keyword evidence="7 8" id="KW-0472">Membrane</keyword>
<organism evidence="10 11">
    <name type="scientific">Peribacillus psychrosaccharolyticus</name>
    <name type="common">Bacillus psychrosaccharolyticus</name>
    <dbReference type="NCBI Taxonomy" id="1407"/>
    <lineage>
        <taxon>Bacteria</taxon>
        <taxon>Bacillati</taxon>
        <taxon>Bacillota</taxon>
        <taxon>Bacilli</taxon>
        <taxon>Bacillales</taxon>
        <taxon>Bacillaceae</taxon>
        <taxon>Peribacillus</taxon>
    </lineage>
</organism>
<dbReference type="PROSITE" id="PS51012">
    <property type="entry name" value="ABC_TM2"/>
    <property type="match status" value="1"/>
</dbReference>
<feature type="transmembrane region" description="Helical" evidence="8">
    <location>
        <begin position="21"/>
        <end position="40"/>
    </location>
</feature>
<evidence type="ECO:0000256" key="6">
    <source>
        <dbReference type="ARBA" id="ARBA00022989"/>
    </source>
</evidence>
<protein>
    <submittedName>
        <fullName evidence="10">ABC transporter permease</fullName>
    </submittedName>
</protein>
<dbReference type="Proteomes" id="UP000595254">
    <property type="component" value="Chromosome"/>
</dbReference>
<dbReference type="InterPro" id="IPR051449">
    <property type="entry name" value="ABC-2_transporter_component"/>
</dbReference>
<sequence>MKKIWSICSMEVRLVFRNPRNYLIMFAMPIIFTLLFGNVMTESEEEKATILYVDQDKTTLSKGFIDVMRKDDSLFTLVETSSKEASQKLKEKEAEGVILISKGFGEQLKTGSKPEVRFERIPEFVSSRTVTDYVSNKLSTIVNHVSASKTWSEYSGQDWPIMFEKLQRDEQVQNTLVKIVDMNSNEINEKNISAKGSGFCIMFLMIKLFTVTGVIIEAKGNGVWYRLLSTPVTRFQVASGYLLSFFLIGWIQFSILMLATNLLFDVSWGSPLPIFILVSAMMLAFVGIGLVIATTAKTLEQQSGIASLIVIPTCMLSGVYWPLELEPTFMQKIAELLPQTWAMRGFTDIITTGTLESIMTSTIILLLFAAIFLTTGIKKIRL</sequence>
<dbReference type="Pfam" id="PF12698">
    <property type="entry name" value="ABC2_membrane_3"/>
    <property type="match status" value="1"/>
</dbReference>
<dbReference type="KEGG" id="ppsr:I6J18_11805"/>
<dbReference type="PANTHER" id="PTHR30294">
    <property type="entry name" value="MEMBRANE COMPONENT OF ABC TRANSPORTER YHHJ-RELATED"/>
    <property type="match status" value="1"/>
</dbReference>
<evidence type="ECO:0000313" key="11">
    <source>
        <dbReference type="Proteomes" id="UP000595254"/>
    </source>
</evidence>
<evidence type="ECO:0000256" key="5">
    <source>
        <dbReference type="ARBA" id="ARBA00022692"/>
    </source>
</evidence>
<feature type="domain" description="ABC transmembrane type-2" evidence="9">
    <location>
        <begin position="161"/>
        <end position="380"/>
    </location>
</feature>
<proteinExistence type="inferred from homology"/>
<dbReference type="PANTHER" id="PTHR30294:SF45">
    <property type="entry name" value="LINEARMYCIN RESISTANCE PERMEASE PROTEIN LNRN"/>
    <property type="match status" value="1"/>
</dbReference>
<feature type="transmembrane region" description="Helical" evidence="8">
    <location>
        <begin position="305"/>
        <end position="323"/>
    </location>
</feature>
<keyword evidence="6 8" id="KW-1133">Transmembrane helix</keyword>
<evidence type="ECO:0000256" key="8">
    <source>
        <dbReference type="SAM" id="Phobius"/>
    </source>
</evidence>
<dbReference type="Gene3D" id="3.40.1710.10">
    <property type="entry name" value="abc type-2 transporter like domain"/>
    <property type="match status" value="1"/>
</dbReference>
<dbReference type="RefSeq" id="WP_201648182.1">
    <property type="nucleotide sequence ID" value="NZ_CP068053.1"/>
</dbReference>
<keyword evidence="11" id="KW-1185">Reference proteome</keyword>
<accession>A0A974NRF4</accession>
<keyword evidence="5 8" id="KW-0812">Transmembrane</keyword>
<dbReference type="EMBL" id="CP068053">
    <property type="protein sequence ID" value="QQT02452.1"/>
    <property type="molecule type" value="Genomic_DNA"/>
</dbReference>
<dbReference type="GO" id="GO:0140359">
    <property type="term" value="F:ABC-type transporter activity"/>
    <property type="evidence" value="ECO:0007669"/>
    <property type="project" value="InterPro"/>
</dbReference>
<feature type="transmembrane region" description="Helical" evidence="8">
    <location>
        <begin position="196"/>
        <end position="216"/>
    </location>
</feature>
<dbReference type="InterPro" id="IPR047817">
    <property type="entry name" value="ABC2_TM_bact-type"/>
</dbReference>
<evidence type="ECO:0000313" key="10">
    <source>
        <dbReference type="EMBL" id="QQT02452.1"/>
    </source>
</evidence>
<keyword evidence="3" id="KW-0813">Transport</keyword>
<feature type="transmembrane region" description="Helical" evidence="8">
    <location>
        <begin position="237"/>
        <end position="260"/>
    </location>
</feature>
<feature type="transmembrane region" description="Helical" evidence="8">
    <location>
        <begin position="358"/>
        <end position="377"/>
    </location>
</feature>
<dbReference type="InterPro" id="IPR013525">
    <property type="entry name" value="ABC2_TM"/>
</dbReference>
<feature type="transmembrane region" description="Helical" evidence="8">
    <location>
        <begin position="272"/>
        <end position="293"/>
    </location>
</feature>
<evidence type="ECO:0000259" key="9">
    <source>
        <dbReference type="PROSITE" id="PS51012"/>
    </source>
</evidence>
<evidence type="ECO:0000256" key="2">
    <source>
        <dbReference type="ARBA" id="ARBA00007783"/>
    </source>
</evidence>
<keyword evidence="4" id="KW-1003">Cell membrane</keyword>
<evidence type="ECO:0000256" key="7">
    <source>
        <dbReference type="ARBA" id="ARBA00023136"/>
    </source>
</evidence>
<gene>
    <name evidence="10" type="ORF">I6J18_11805</name>
</gene>
<dbReference type="AlphaFoldDB" id="A0A974NRF4"/>
<reference evidence="10 11" key="1">
    <citation type="submission" date="2021-01" db="EMBL/GenBank/DDBJ databases">
        <title>FDA dAtabase for Regulatory Grade micrObial Sequences (FDA-ARGOS): Supporting development and validation of Infectious Disease Dx tests.</title>
        <authorList>
            <person name="Nelson B."/>
            <person name="Plummer A."/>
            <person name="Tallon L."/>
            <person name="Sadzewicz L."/>
            <person name="Zhao X."/>
            <person name="Boylan J."/>
            <person name="Ott S."/>
            <person name="Bowen H."/>
            <person name="Vavikolanu K."/>
            <person name="Mehta A."/>
            <person name="Aluvathingal J."/>
            <person name="Nadendla S."/>
            <person name="Myers T."/>
            <person name="Yan Y."/>
            <person name="Sichtig H."/>
        </authorList>
    </citation>
    <scope>NUCLEOTIDE SEQUENCE [LARGE SCALE GENOMIC DNA]</scope>
    <source>
        <strain evidence="10 11">FDAARGOS_1161</strain>
    </source>
</reference>
<evidence type="ECO:0000256" key="3">
    <source>
        <dbReference type="ARBA" id="ARBA00022448"/>
    </source>
</evidence>
<dbReference type="GO" id="GO:0005886">
    <property type="term" value="C:plasma membrane"/>
    <property type="evidence" value="ECO:0007669"/>
    <property type="project" value="UniProtKB-SubCell"/>
</dbReference>
<name>A0A974NRF4_PERPY</name>